<evidence type="ECO:0000256" key="1">
    <source>
        <dbReference type="ARBA" id="ARBA00008206"/>
    </source>
</evidence>
<comment type="similarity">
    <text evidence="1">Belongs to the CpcT/CpeT biliprotein lyase family.</text>
</comment>
<protein>
    <submittedName>
        <fullName evidence="4">Chorismate mutase</fullName>
    </submittedName>
</protein>
<evidence type="ECO:0000256" key="2">
    <source>
        <dbReference type="ARBA" id="ARBA00023239"/>
    </source>
</evidence>
<reference evidence="4 5" key="2">
    <citation type="submission" date="2018-03" db="EMBL/GenBank/DDBJ databases">
        <title>The ancient ancestry and fast evolution of plastids.</title>
        <authorList>
            <person name="Moore K.R."/>
            <person name="Magnabosco C."/>
            <person name="Momper L."/>
            <person name="Gold D.A."/>
            <person name="Bosak T."/>
            <person name="Fournier G.P."/>
        </authorList>
    </citation>
    <scope>NUCLEOTIDE SEQUENCE [LARGE SCALE GENOMIC DNA]</scope>
    <source>
        <strain evidence="4 5">ULC007</strain>
    </source>
</reference>
<dbReference type="PANTHER" id="PTHR35137">
    <property type="entry name" value="CHROMOPHORE LYASE CRL, CHLOROPLASTIC"/>
    <property type="match status" value="1"/>
</dbReference>
<sequence length="211" mass="22953">MNDFKLLLSLCLLAVAVPVLAADPGQSIEQVNDVVNRLSGVMDTSAQAAANSKAPNVRMTTCKISLSDASPEANTVYLYQEQALSAKLASPYRQRFLQISPSAYSQTIRSRSFRPANPKAWIGLCNQPEAARVVKLSDLGKPVCNVFLKRSGNDYAGRTPIDGCPANVRGAVRITNQITLHSVGMDTWDRGYGADGKQVWGAKTESYQFRK</sequence>
<dbReference type="PANTHER" id="PTHR35137:SF1">
    <property type="entry name" value="CHROMOPHORE LYASE CRL, CHLOROPLASTIC"/>
    <property type="match status" value="1"/>
</dbReference>
<organism evidence="4 5">
    <name type="scientific">Phormidesmis priestleyi ULC007</name>
    <dbReference type="NCBI Taxonomy" id="1920490"/>
    <lineage>
        <taxon>Bacteria</taxon>
        <taxon>Bacillati</taxon>
        <taxon>Cyanobacteriota</taxon>
        <taxon>Cyanophyceae</taxon>
        <taxon>Leptolyngbyales</taxon>
        <taxon>Leptolyngbyaceae</taxon>
        <taxon>Phormidesmis</taxon>
    </lineage>
</organism>
<feature type="signal peptide" evidence="3">
    <location>
        <begin position="1"/>
        <end position="21"/>
    </location>
</feature>
<keyword evidence="2" id="KW-0456">Lyase</keyword>
<reference evidence="4 5" key="1">
    <citation type="submission" date="2018-02" db="EMBL/GenBank/DDBJ databases">
        <authorList>
            <person name="Cohen D.B."/>
            <person name="Kent A.D."/>
        </authorList>
    </citation>
    <scope>NUCLEOTIDE SEQUENCE [LARGE SCALE GENOMIC DNA]</scope>
    <source>
        <strain evidence="4 5">ULC007</strain>
    </source>
</reference>
<dbReference type="Proteomes" id="UP000238634">
    <property type="component" value="Unassembled WGS sequence"/>
</dbReference>
<dbReference type="InterPro" id="IPR010404">
    <property type="entry name" value="CpcT/CpeT"/>
</dbReference>
<dbReference type="AlphaFoldDB" id="A0A2T1DM56"/>
<dbReference type="GO" id="GO:0016829">
    <property type="term" value="F:lyase activity"/>
    <property type="evidence" value="ECO:0007669"/>
    <property type="project" value="UniProtKB-KW"/>
</dbReference>
<accession>A0A2T1DM56</accession>
<evidence type="ECO:0000313" key="5">
    <source>
        <dbReference type="Proteomes" id="UP000238634"/>
    </source>
</evidence>
<evidence type="ECO:0000256" key="3">
    <source>
        <dbReference type="SAM" id="SignalP"/>
    </source>
</evidence>
<dbReference type="STRING" id="1920490.GCA_001895925_01599"/>
<dbReference type="EMBL" id="PVWG01000002">
    <property type="protein sequence ID" value="PSB21580.1"/>
    <property type="molecule type" value="Genomic_DNA"/>
</dbReference>
<comment type="caution">
    <text evidence="4">The sequence shown here is derived from an EMBL/GenBank/DDBJ whole genome shotgun (WGS) entry which is preliminary data.</text>
</comment>
<keyword evidence="5" id="KW-1185">Reference proteome</keyword>
<dbReference type="RefSeq" id="WP_083582648.1">
    <property type="nucleotide sequence ID" value="NZ_MPPI01000002.1"/>
</dbReference>
<name>A0A2T1DM56_9CYAN</name>
<gene>
    <name evidence="4" type="ORF">C7B65_03075</name>
</gene>
<proteinExistence type="inferred from homology"/>
<keyword evidence="3" id="KW-0732">Signal</keyword>
<feature type="chain" id="PRO_5015746811" evidence="3">
    <location>
        <begin position="22"/>
        <end position="211"/>
    </location>
</feature>
<dbReference type="OrthoDB" id="509115at2"/>
<evidence type="ECO:0000313" key="4">
    <source>
        <dbReference type="EMBL" id="PSB21580.1"/>
    </source>
</evidence>
<dbReference type="Pfam" id="PF06206">
    <property type="entry name" value="CpeT"/>
    <property type="match status" value="1"/>
</dbReference>
<dbReference type="CDD" id="cd16338">
    <property type="entry name" value="CpcT"/>
    <property type="match status" value="1"/>
</dbReference>
<dbReference type="Gene3D" id="2.40.128.590">
    <property type="entry name" value="CpcT/CpeT domain"/>
    <property type="match status" value="1"/>
</dbReference>
<dbReference type="InterPro" id="IPR038672">
    <property type="entry name" value="CpcT/CpeT_sf"/>
</dbReference>